<organism evidence="2 3">
    <name type="scientific">Aquibacillus salsiterrae</name>
    <dbReference type="NCBI Taxonomy" id="2950439"/>
    <lineage>
        <taxon>Bacteria</taxon>
        <taxon>Bacillati</taxon>
        <taxon>Bacillota</taxon>
        <taxon>Bacilli</taxon>
        <taxon>Bacillales</taxon>
        <taxon>Bacillaceae</taxon>
        <taxon>Aquibacillus</taxon>
    </lineage>
</organism>
<keyword evidence="1" id="KW-0812">Transmembrane</keyword>
<feature type="transmembrane region" description="Helical" evidence="1">
    <location>
        <begin position="71"/>
        <end position="92"/>
    </location>
</feature>
<protein>
    <submittedName>
        <fullName evidence="2">Uncharacterized protein</fullName>
    </submittedName>
</protein>
<feature type="transmembrane region" description="Helical" evidence="1">
    <location>
        <begin position="7"/>
        <end position="27"/>
    </location>
</feature>
<keyword evidence="1" id="KW-0472">Membrane</keyword>
<feature type="transmembrane region" description="Helical" evidence="1">
    <location>
        <begin position="268"/>
        <end position="288"/>
    </location>
</feature>
<feature type="transmembrane region" description="Helical" evidence="1">
    <location>
        <begin position="130"/>
        <end position="149"/>
    </location>
</feature>
<feature type="transmembrane region" description="Helical" evidence="1">
    <location>
        <begin position="300"/>
        <end position="319"/>
    </location>
</feature>
<comment type="caution">
    <text evidence="2">The sequence shown here is derived from an EMBL/GenBank/DDBJ whole genome shotgun (WGS) entry which is preliminary data.</text>
</comment>
<sequence length="493" mass="56853">MINRLHRTWLICLFFGYSIYIFVQGYYDTNGYLSSDSAHYLQLAQNMLNGNGMTTTDLVPQMSGYFATWPVGYPLLIAGVASISGMDVFWAAKLVNSLLFGLCLILLERLFGNRAGLVAFVFFISTATEIFAYTWSEVPFIFGLIWLVYGISRYMTMRRFIFAVQMLFAAVFLFMARYIGLIGACIIGLIGFYYLFKREWKAMLVCWVTGIIPILFAAVYLSKNYLETGQFTGMERIPRPETSSEFWRMLTDAMVAEFNLFSISKEQFFTASIVVLVGAIVLFIRPTFIKALFTVEQRRMLVPALFFFVSVIYFVAIVYMRWSSQFDPFNFRLLGPSTVMLWLAIVGWIAKLDGKSFRRWRNTVVLLFGCTFIMTILYDTYSLAISKADKYGATRADVLETFEQIPSGSIVALENIHARYLRTDLQYIKVYQLPYFKKKESVATFIERVTPNRAKGVYLQVRPLPATRYHQSFVNLMEENKDKQFVQLDKGDR</sequence>
<dbReference type="RefSeq" id="WP_272445711.1">
    <property type="nucleotide sequence ID" value="NZ_JAMQKC010000004.1"/>
</dbReference>
<accession>A0A9X3WGP4</accession>
<feature type="transmembrane region" description="Helical" evidence="1">
    <location>
        <begin position="179"/>
        <end position="196"/>
    </location>
</feature>
<feature type="transmembrane region" description="Helical" evidence="1">
    <location>
        <begin position="362"/>
        <end position="381"/>
    </location>
</feature>
<feature type="transmembrane region" description="Helical" evidence="1">
    <location>
        <begin position="331"/>
        <end position="350"/>
    </location>
</feature>
<proteinExistence type="predicted"/>
<dbReference type="EMBL" id="JAMQKC010000004">
    <property type="protein sequence ID" value="MDC3416701.1"/>
    <property type="molecule type" value="Genomic_DNA"/>
</dbReference>
<keyword evidence="1" id="KW-1133">Transmembrane helix</keyword>
<evidence type="ECO:0000313" key="2">
    <source>
        <dbReference type="EMBL" id="MDC3416701.1"/>
    </source>
</evidence>
<keyword evidence="3" id="KW-1185">Reference proteome</keyword>
<dbReference type="Proteomes" id="UP001145069">
    <property type="component" value="Unassembled WGS sequence"/>
</dbReference>
<dbReference type="AlphaFoldDB" id="A0A9X3WGP4"/>
<evidence type="ECO:0000313" key="3">
    <source>
        <dbReference type="Proteomes" id="UP001145069"/>
    </source>
</evidence>
<gene>
    <name evidence="2" type="ORF">NC799_07190</name>
</gene>
<name>A0A9X3WGP4_9BACI</name>
<feature type="transmembrane region" description="Helical" evidence="1">
    <location>
        <begin position="156"/>
        <end position="173"/>
    </location>
</feature>
<feature type="transmembrane region" description="Helical" evidence="1">
    <location>
        <begin position="99"/>
        <end position="124"/>
    </location>
</feature>
<feature type="transmembrane region" description="Helical" evidence="1">
    <location>
        <begin position="203"/>
        <end position="221"/>
    </location>
</feature>
<reference evidence="2" key="1">
    <citation type="submission" date="2022-06" db="EMBL/GenBank/DDBJ databases">
        <title>Aquibacillus sp. a new bacterium isolated from soil saline samples.</title>
        <authorList>
            <person name="Galisteo C."/>
            <person name="De La Haba R."/>
            <person name="Sanchez-Porro C."/>
            <person name="Ventosa A."/>
        </authorList>
    </citation>
    <scope>NUCLEOTIDE SEQUENCE</scope>
    <source>
        <strain evidence="2">3ASR75-54</strain>
    </source>
</reference>
<evidence type="ECO:0000256" key="1">
    <source>
        <dbReference type="SAM" id="Phobius"/>
    </source>
</evidence>